<keyword evidence="3" id="KW-1185">Reference proteome</keyword>
<comment type="caution">
    <text evidence="2">The sequence shown here is derived from an EMBL/GenBank/DDBJ whole genome shotgun (WGS) entry which is preliminary data.</text>
</comment>
<gene>
    <name evidence="2" type="ORF">B0A48_17656</name>
</gene>
<reference evidence="3" key="1">
    <citation type="submission" date="2017-03" db="EMBL/GenBank/DDBJ databases">
        <title>Genomes of endolithic fungi from Antarctica.</title>
        <authorList>
            <person name="Coleine C."/>
            <person name="Masonjones S."/>
            <person name="Stajich J.E."/>
        </authorList>
    </citation>
    <scope>NUCLEOTIDE SEQUENCE [LARGE SCALE GENOMIC DNA]</scope>
    <source>
        <strain evidence="3">CCFEE 5527</strain>
    </source>
</reference>
<feature type="region of interest" description="Disordered" evidence="1">
    <location>
        <begin position="278"/>
        <end position="344"/>
    </location>
</feature>
<proteinExistence type="predicted"/>
<evidence type="ECO:0000256" key="1">
    <source>
        <dbReference type="SAM" id="MobiDB-lite"/>
    </source>
</evidence>
<organism evidence="2 3">
    <name type="scientific">Cryoendolithus antarcticus</name>
    <dbReference type="NCBI Taxonomy" id="1507870"/>
    <lineage>
        <taxon>Eukaryota</taxon>
        <taxon>Fungi</taxon>
        <taxon>Dikarya</taxon>
        <taxon>Ascomycota</taxon>
        <taxon>Pezizomycotina</taxon>
        <taxon>Dothideomycetes</taxon>
        <taxon>Dothideomycetidae</taxon>
        <taxon>Cladosporiales</taxon>
        <taxon>Cladosporiaceae</taxon>
        <taxon>Cryoendolithus</taxon>
    </lineage>
</organism>
<name>A0A1V8SB16_9PEZI</name>
<protein>
    <submittedName>
        <fullName evidence="2">Uncharacterized protein</fullName>
    </submittedName>
</protein>
<dbReference type="STRING" id="1507870.A0A1V8SB16"/>
<dbReference type="Proteomes" id="UP000192596">
    <property type="component" value="Unassembled WGS sequence"/>
</dbReference>
<dbReference type="OrthoDB" id="3969316at2759"/>
<dbReference type="EMBL" id="NAJO01000067">
    <property type="protein sequence ID" value="OQN96404.1"/>
    <property type="molecule type" value="Genomic_DNA"/>
</dbReference>
<evidence type="ECO:0000313" key="3">
    <source>
        <dbReference type="Proteomes" id="UP000192596"/>
    </source>
</evidence>
<feature type="region of interest" description="Disordered" evidence="1">
    <location>
        <begin position="190"/>
        <end position="222"/>
    </location>
</feature>
<dbReference type="AlphaFoldDB" id="A0A1V8SB16"/>
<accession>A0A1V8SB16</accession>
<dbReference type="InParanoid" id="A0A1V8SB16"/>
<evidence type="ECO:0000313" key="2">
    <source>
        <dbReference type="EMBL" id="OQN96404.1"/>
    </source>
</evidence>
<sequence>MQYSPFRAPTLDRHLYALRSRLEHDRTRLETQYHEASDLQRHLSNLETDLYEVTTKFMDAALDLAQLTLGGTAPADNTTYEPTLELSAPSTMSSLTRLDPLLAQYYDRAGDVSIMAERMGDLQEQHYHEIATRGLREDQAEVLSIADADFDDNYEREHRILQTELDIAAGEADELRARCEAAGLDISAGLRNTEDSDTDVEDSDLKPSNELIAPTPSGPTHDVEGMLHLLDIKDAAEQVRTASSVLRAPLKPSESDDRTVISVDDWIASVTSSLNVDETNYTGFPGDPRSLPARSRNPSLSTLGTPLARRHSETDLLDEVLHGAGYGASGTSPPKPPDRSSLAI</sequence>